<gene>
    <name evidence="4" type="ORF">O9G_006310</name>
    <name evidence="5" type="ORF">ROZALSC1DRAFT_26951</name>
</gene>
<protein>
    <submittedName>
        <fullName evidence="4">FRG1-like domain-containing protein</fullName>
    </submittedName>
</protein>
<dbReference type="Proteomes" id="UP000030755">
    <property type="component" value="Unassembled WGS sequence"/>
</dbReference>
<organism evidence="4 6">
    <name type="scientific">Rozella allomycis (strain CSF55)</name>
    <dbReference type="NCBI Taxonomy" id="988480"/>
    <lineage>
        <taxon>Eukaryota</taxon>
        <taxon>Fungi</taxon>
        <taxon>Fungi incertae sedis</taxon>
        <taxon>Cryptomycota</taxon>
        <taxon>Cryptomycota incertae sedis</taxon>
        <taxon>Rozella</taxon>
    </lineage>
</organism>
<comment type="similarity">
    <text evidence="2">Belongs to the FRG1 family.</text>
</comment>
<dbReference type="GO" id="GO:0051015">
    <property type="term" value="F:actin filament binding"/>
    <property type="evidence" value="ECO:0007669"/>
    <property type="project" value="TreeGrafter"/>
</dbReference>
<dbReference type="Gene3D" id="2.80.10.50">
    <property type="match status" value="1"/>
</dbReference>
<evidence type="ECO:0000313" key="6">
    <source>
        <dbReference type="Proteomes" id="UP000030755"/>
    </source>
</evidence>
<dbReference type="GO" id="GO:0071013">
    <property type="term" value="C:catalytic step 2 spliceosome"/>
    <property type="evidence" value="ECO:0007669"/>
    <property type="project" value="TreeGrafter"/>
</dbReference>
<keyword evidence="6" id="KW-1185">Reference proteome</keyword>
<evidence type="ECO:0000313" key="4">
    <source>
        <dbReference type="EMBL" id="EPZ31066.1"/>
    </source>
</evidence>
<reference evidence="7" key="2">
    <citation type="journal article" date="2018" name="Nat. Microbiol.">
        <title>Leveraging single-cell genomics to expand the fungal tree of life.</title>
        <authorList>
            <person name="Ahrendt S.R."/>
            <person name="Quandt C.A."/>
            <person name="Ciobanu D."/>
            <person name="Clum A."/>
            <person name="Salamov A."/>
            <person name="Andreopoulos B."/>
            <person name="Cheng J.F."/>
            <person name="Woyke T."/>
            <person name="Pelin A."/>
            <person name="Henrissat B."/>
            <person name="Reynolds N.K."/>
            <person name="Benny G.L."/>
            <person name="Smith M.E."/>
            <person name="James T.Y."/>
            <person name="Grigoriev I.V."/>
        </authorList>
    </citation>
    <scope>NUCLEOTIDE SEQUENCE [LARGE SCALE GENOMIC DNA]</scope>
    <source>
        <strain evidence="7">CSF55</strain>
    </source>
</reference>
<dbReference type="PANTHER" id="PTHR12928">
    <property type="entry name" value="FRG1 PROTEIN"/>
    <property type="match status" value="1"/>
</dbReference>
<evidence type="ECO:0000256" key="3">
    <source>
        <dbReference type="ARBA" id="ARBA00023242"/>
    </source>
</evidence>
<dbReference type="GO" id="GO:0005730">
    <property type="term" value="C:nucleolus"/>
    <property type="evidence" value="ECO:0007669"/>
    <property type="project" value="UniProtKB-SubCell"/>
</dbReference>
<accession>A0A075AMY3</accession>
<dbReference type="EMBL" id="ML004938">
    <property type="protein sequence ID" value="RKP21665.1"/>
    <property type="molecule type" value="Genomic_DNA"/>
</dbReference>
<dbReference type="EMBL" id="KE561314">
    <property type="protein sequence ID" value="EPZ31066.1"/>
    <property type="molecule type" value="Genomic_DNA"/>
</dbReference>
<name>A0A075AMY3_ROZAC</name>
<reference evidence="5" key="3">
    <citation type="submission" date="2018-08" db="EMBL/GenBank/DDBJ databases">
        <title>Leveraging single-cell genomics to expand the Fungal Tree of Life.</title>
        <authorList>
            <consortium name="DOE Joint Genome Institute"/>
            <person name="Ahrendt S.R."/>
            <person name="Quandt C.A."/>
            <person name="Ciobanu D."/>
            <person name="Clum A."/>
            <person name="Salamov A."/>
            <person name="Andreopoulos B."/>
            <person name="Cheng J.-F."/>
            <person name="Woyke T."/>
            <person name="Pelin A."/>
            <person name="Henrissat B."/>
            <person name="Reynolds N."/>
            <person name="Benny G.L."/>
            <person name="Smith M.E."/>
            <person name="James T.Y."/>
            <person name="Grigoriev I.V."/>
        </authorList>
    </citation>
    <scope>NUCLEOTIDE SEQUENCE</scope>
    <source>
        <strain evidence="5">CSF55</strain>
    </source>
</reference>
<sequence>NHNESFSFKTGFGKYLSSDKYGIVEARAEAIGLQEEWKVIQRDDGWAIMNAYDKFLSFDAKTLEIRCDSEHVGFNETFQIQMQSRYRFEKRERDAEEKRKRILMEQEAQKPTDEGELEFEMLRRYHSWNNNKFVKPKETVDEIKAAKLKGNLHEVLLDRRSRNLEEENEQEEKKPEFIVPSWFTSSIRVPGDVNKHQISLEKTDV</sequence>
<dbReference type="Proteomes" id="UP000281549">
    <property type="component" value="Unassembled WGS sequence"/>
</dbReference>
<feature type="non-terminal residue" evidence="4">
    <location>
        <position position="205"/>
    </location>
</feature>
<evidence type="ECO:0000256" key="1">
    <source>
        <dbReference type="ARBA" id="ARBA00004604"/>
    </source>
</evidence>
<dbReference type="STRING" id="988480.A0A075AMY3"/>
<comment type="subcellular location">
    <subcellularLocation>
        <location evidence="1">Nucleus</location>
        <location evidence="1">Nucleolus</location>
    </subcellularLocation>
</comment>
<evidence type="ECO:0000256" key="2">
    <source>
        <dbReference type="ARBA" id="ARBA00010878"/>
    </source>
</evidence>
<dbReference type="OrthoDB" id="5539371at2759"/>
<dbReference type="InterPro" id="IPR008999">
    <property type="entry name" value="Actin-crosslinking"/>
</dbReference>
<dbReference type="SUPFAM" id="SSF50405">
    <property type="entry name" value="Actin-crosslinking proteins"/>
    <property type="match status" value="1"/>
</dbReference>
<dbReference type="PANTHER" id="PTHR12928:SF0">
    <property type="entry name" value="FSHD REGION GENE 1"/>
    <property type="match status" value="1"/>
</dbReference>
<evidence type="ECO:0000313" key="5">
    <source>
        <dbReference type="EMBL" id="RKP21665.1"/>
    </source>
</evidence>
<reference evidence="4 6" key="1">
    <citation type="journal article" date="2013" name="Curr. Biol.">
        <title>Shared signatures of parasitism and phylogenomics unite Cryptomycota and microsporidia.</title>
        <authorList>
            <person name="James T.Y."/>
            <person name="Pelin A."/>
            <person name="Bonen L."/>
            <person name="Ahrendt S."/>
            <person name="Sain D."/>
            <person name="Corradi N."/>
            <person name="Stajich J.E."/>
        </authorList>
    </citation>
    <scope>NUCLEOTIDE SEQUENCE [LARGE SCALE GENOMIC DNA]</scope>
    <source>
        <strain evidence="4 6">CSF55</strain>
        <strain evidence="4 6">CSF55</strain>
    </source>
</reference>
<feature type="non-terminal residue" evidence="4">
    <location>
        <position position="1"/>
    </location>
</feature>
<keyword evidence="3" id="KW-0539">Nucleus</keyword>
<dbReference type="HOGENOM" id="CLU_1346088_0_0_1"/>
<proteinExistence type="inferred from homology"/>
<dbReference type="Pfam" id="PF06229">
    <property type="entry name" value="FRG1"/>
    <property type="match status" value="1"/>
</dbReference>
<evidence type="ECO:0000313" key="7">
    <source>
        <dbReference type="Proteomes" id="UP000281549"/>
    </source>
</evidence>
<dbReference type="AlphaFoldDB" id="A0A075AMY3"/>
<dbReference type="InterPro" id="IPR010414">
    <property type="entry name" value="FRG1"/>
</dbReference>